<feature type="transmembrane region" description="Helical" evidence="8">
    <location>
        <begin position="107"/>
        <end position="127"/>
    </location>
</feature>
<accession>A0A0H5RDF2</accession>
<feature type="non-terminal residue" evidence="9">
    <location>
        <position position="1"/>
    </location>
</feature>
<keyword evidence="4" id="KW-1003">Cell membrane</keyword>
<feature type="transmembrane region" description="Helical" evidence="8">
    <location>
        <begin position="453"/>
        <end position="475"/>
    </location>
</feature>
<dbReference type="GO" id="GO:1990961">
    <property type="term" value="P:xenobiotic detoxification by transmembrane export across the plasma membrane"/>
    <property type="evidence" value="ECO:0007669"/>
    <property type="project" value="InterPro"/>
</dbReference>
<protein>
    <recommendedName>
        <fullName evidence="10">Polysaccharide biosynthesis protein C-terminal domain-containing protein</fullName>
    </recommendedName>
</protein>
<evidence type="ECO:0000256" key="5">
    <source>
        <dbReference type="ARBA" id="ARBA00022692"/>
    </source>
</evidence>
<sequence length="524" mass="57946">KGSGHILMTITVGQDEHDEKLAPLLDQFVDQDTVKRHPGFTDRNSDDEWESSADIEVGQYEVIETRMNWLHETWMFAVIGGPVGLSSFLRVIMAITDSSVLGRLENGTVYLAASAMASIVLDIFSSFPSSAADSLITLCSQAEGAKNPKLLGKWLKIGTVAIIILSLPIIVISFFTDRILYMLGTSPEIATISKTFAIWTAFGLIPNSIYYALRQFFQTQNIVLPSLFNNMAFVFINVFLNILFVHGVGGFSGLGYIGSPIATTVSRSLQLLVFIIYTCAIKQYHVRTWPSTPFWDCFTISSVREYSKQTVPTMFGNVSTQWLLQMVSIFASRLGVTEVAVQSAVYNVFYAFQCLTIGLAKATISRVGYYLGANNPKFARLTARLSFSLSIIVAFLIATTLYIIRYQIGHIFSRDPAVWSAATQLTSMLALAYGWLSMMLILASILYGQGRPFPVAIITALGNWLCSLPAAYVFAFQLKLGLVGIWLGLACGYTMMSCVMGIVIFRSNWEQCAIDARRRSKSTC</sequence>
<feature type="transmembrane region" description="Helical" evidence="8">
    <location>
        <begin position="154"/>
        <end position="175"/>
    </location>
</feature>
<evidence type="ECO:0000313" key="9">
    <source>
        <dbReference type="EMBL" id="CRZ12265.1"/>
    </source>
</evidence>
<evidence type="ECO:0000256" key="2">
    <source>
        <dbReference type="ARBA" id="ARBA00010199"/>
    </source>
</evidence>
<evidence type="ECO:0000256" key="8">
    <source>
        <dbReference type="SAM" id="Phobius"/>
    </source>
</evidence>
<dbReference type="Pfam" id="PF01554">
    <property type="entry name" value="MatE"/>
    <property type="match status" value="2"/>
</dbReference>
<evidence type="ECO:0000256" key="3">
    <source>
        <dbReference type="ARBA" id="ARBA00022448"/>
    </source>
</evidence>
<evidence type="ECO:0008006" key="10">
    <source>
        <dbReference type="Google" id="ProtNLM"/>
    </source>
</evidence>
<keyword evidence="3" id="KW-0813">Transport</keyword>
<dbReference type="PIRSF" id="PIRSF006603">
    <property type="entry name" value="DinF"/>
    <property type="match status" value="1"/>
</dbReference>
<dbReference type="GO" id="GO:0015297">
    <property type="term" value="F:antiporter activity"/>
    <property type="evidence" value="ECO:0007669"/>
    <property type="project" value="InterPro"/>
</dbReference>
<comment type="similarity">
    <text evidence="2">Belongs to the multi antimicrobial extrusion (MATE) (TC 2.A.66.1) family.</text>
</comment>
<feature type="transmembrane region" description="Helical" evidence="8">
    <location>
        <begin position="482"/>
        <end position="505"/>
    </location>
</feature>
<dbReference type="InterPro" id="IPR048279">
    <property type="entry name" value="MdtK-like"/>
</dbReference>
<keyword evidence="5 8" id="KW-0812">Transmembrane</keyword>
<evidence type="ECO:0000256" key="1">
    <source>
        <dbReference type="ARBA" id="ARBA00004651"/>
    </source>
</evidence>
<evidence type="ECO:0000256" key="7">
    <source>
        <dbReference type="ARBA" id="ARBA00023136"/>
    </source>
</evidence>
<feature type="transmembrane region" description="Helical" evidence="8">
    <location>
        <begin position="233"/>
        <end position="257"/>
    </location>
</feature>
<feature type="transmembrane region" description="Helical" evidence="8">
    <location>
        <begin position="196"/>
        <end position="213"/>
    </location>
</feature>
<proteinExistence type="inferred from homology"/>
<feature type="transmembrane region" description="Helical" evidence="8">
    <location>
        <begin position="74"/>
        <end position="95"/>
    </location>
</feature>
<dbReference type="EMBL" id="HACM01011823">
    <property type="protein sequence ID" value="CRZ12265.1"/>
    <property type="molecule type" value="Transcribed_RNA"/>
</dbReference>
<name>A0A0H5RDF2_9EUKA</name>
<keyword evidence="6 8" id="KW-1133">Transmembrane helix</keyword>
<organism evidence="9">
    <name type="scientific">Spongospora subterranea</name>
    <dbReference type="NCBI Taxonomy" id="70186"/>
    <lineage>
        <taxon>Eukaryota</taxon>
        <taxon>Sar</taxon>
        <taxon>Rhizaria</taxon>
        <taxon>Endomyxa</taxon>
        <taxon>Phytomyxea</taxon>
        <taxon>Plasmodiophorida</taxon>
        <taxon>Plasmodiophoridae</taxon>
        <taxon>Spongospora</taxon>
    </lineage>
</organism>
<reference evidence="9" key="1">
    <citation type="submission" date="2015-04" db="EMBL/GenBank/DDBJ databases">
        <title>The genome sequence of the plant pathogenic Rhizarian Plasmodiophora brassicae reveals insights in its biotrophic life cycle and the origin of chitin synthesis.</title>
        <authorList>
            <person name="Schwelm A."/>
            <person name="Fogelqvist J."/>
            <person name="Knaust A."/>
            <person name="Julke S."/>
            <person name="Lilja T."/>
            <person name="Dhandapani V."/>
            <person name="Bonilla-Rosso G."/>
            <person name="Karlsson M."/>
            <person name="Shevchenko A."/>
            <person name="Choi S.R."/>
            <person name="Kim H.G."/>
            <person name="Park J.Y."/>
            <person name="Lim Y.P."/>
            <person name="Ludwig-Muller J."/>
            <person name="Dixelius C."/>
        </authorList>
    </citation>
    <scope>NUCLEOTIDE SEQUENCE</scope>
    <source>
        <tissue evidence="9">Potato root galls</tissue>
    </source>
</reference>
<keyword evidence="7 8" id="KW-0472">Membrane</keyword>
<dbReference type="AlphaFoldDB" id="A0A0H5RDF2"/>
<dbReference type="InterPro" id="IPR002528">
    <property type="entry name" value="MATE_fam"/>
</dbReference>
<comment type="subcellular location">
    <subcellularLocation>
        <location evidence="1">Cell membrane</location>
        <topology evidence="1">Multi-pass membrane protein</topology>
    </subcellularLocation>
</comment>
<feature type="transmembrane region" description="Helical" evidence="8">
    <location>
        <begin position="425"/>
        <end position="447"/>
    </location>
</feature>
<evidence type="ECO:0000256" key="6">
    <source>
        <dbReference type="ARBA" id="ARBA00022989"/>
    </source>
</evidence>
<dbReference type="GO" id="GO:0042910">
    <property type="term" value="F:xenobiotic transmembrane transporter activity"/>
    <property type="evidence" value="ECO:0007669"/>
    <property type="project" value="InterPro"/>
</dbReference>
<dbReference type="NCBIfam" id="TIGR00797">
    <property type="entry name" value="matE"/>
    <property type="match status" value="1"/>
</dbReference>
<evidence type="ECO:0000256" key="4">
    <source>
        <dbReference type="ARBA" id="ARBA00022475"/>
    </source>
</evidence>
<dbReference type="InterPro" id="IPR045069">
    <property type="entry name" value="MATE_euk"/>
</dbReference>
<dbReference type="CDD" id="cd13132">
    <property type="entry name" value="MATE_eukaryotic"/>
    <property type="match status" value="1"/>
</dbReference>
<dbReference type="GO" id="GO:0005886">
    <property type="term" value="C:plasma membrane"/>
    <property type="evidence" value="ECO:0007669"/>
    <property type="project" value="UniProtKB-SubCell"/>
</dbReference>
<dbReference type="PANTHER" id="PTHR11206">
    <property type="entry name" value="MULTIDRUG RESISTANCE PROTEIN"/>
    <property type="match status" value="1"/>
</dbReference>
<feature type="transmembrane region" description="Helical" evidence="8">
    <location>
        <begin position="383"/>
        <end position="404"/>
    </location>
</feature>